<dbReference type="EC" id="2.5.1.48" evidence="6"/>
<keyword evidence="4" id="KW-0028">Amino-acid biosynthesis</keyword>
<keyword evidence="4" id="KW-0486">Methionine biosynthesis</keyword>
<evidence type="ECO:0000256" key="4">
    <source>
        <dbReference type="ARBA" id="ARBA00023167"/>
    </source>
</evidence>
<evidence type="ECO:0000256" key="1">
    <source>
        <dbReference type="ARBA" id="ARBA00001933"/>
    </source>
</evidence>
<reference evidence="12" key="1">
    <citation type="submission" date="2020-11" db="EMBL/GenBank/DDBJ databases">
        <title>Sequencing the genomes of 1000 actinobacteria strains.</title>
        <authorList>
            <person name="Klenk H.-P."/>
        </authorList>
    </citation>
    <scope>NUCLEOTIDE SEQUENCE</scope>
    <source>
        <strain evidence="12">DSM 45632</strain>
    </source>
</reference>
<organism evidence="12 13">
    <name type="scientific">Corynebacterium aquatimens</name>
    <dbReference type="NCBI Taxonomy" id="1190508"/>
    <lineage>
        <taxon>Bacteria</taxon>
        <taxon>Bacillati</taxon>
        <taxon>Actinomycetota</taxon>
        <taxon>Actinomycetes</taxon>
        <taxon>Mycobacteriales</taxon>
        <taxon>Corynebacteriaceae</taxon>
        <taxon>Corynebacterium</taxon>
    </lineage>
</organism>
<proteinExistence type="inferred from homology"/>
<feature type="modified residue" description="N6-(pyridoxal phosphate)lysine" evidence="9">
    <location>
        <position position="223"/>
    </location>
</feature>
<dbReference type="GO" id="GO:0003962">
    <property type="term" value="F:cystathionine gamma-synthase activity"/>
    <property type="evidence" value="ECO:0007669"/>
    <property type="project" value="UniProtKB-EC"/>
</dbReference>
<dbReference type="Proteomes" id="UP000658613">
    <property type="component" value="Unassembled WGS sequence"/>
</dbReference>
<comment type="similarity">
    <text evidence="2 10">Belongs to the trans-sulfuration enzymes family.</text>
</comment>
<accession>A0A931GRP4</accession>
<dbReference type="AlphaFoldDB" id="A0A931GRP4"/>
<dbReference type="GO" id="GO:0005737">
    <property type="term" value="C:cytoplasm"/>
    <property type="evidence" value="ECO:0007669"/>
    <property type="project" value="TreeGrafter"/>
</dbReference>
<evidence type="ECO:0000256" key="6">
    <source>
        <dbReference type="ARBA" id="ARBA00066530"/>
    </source>
</evidence>
<dbReference type="GO" id="GO:0004123">
    <property type="term" value="F:cystathionine gamma-lyase activity"/>
    <property type="evidence" value="ECO:0007669"/>
    <property type="project" value="TreeGrafter"/>
</dbReference>
<keyword evidence="12" id="KW-0808">Transferase</keyword>
<evidence type="ECO:0000256" key="8">
    <source>
        <dbReference type="ARBA" id="ARBA00083849"/>
    </source>
</evidence>
<dbReference type="GO" id="GO:0019343">
    <property type="term" value="P:cysteine biosynthetic process via cystathionine"/>
    <property type="evidence" value="ECO:0007669"/>
    <property type="project" value="TreeGrafter"/>
</dbReference>
<dbReference type="EMBL" id="JADOUE010000001">
    <property type="protein sequence ID" value="MBG6122203.1"/>
    <property type="molecule type" value="Genomic_DNA"/>
</dbReference>
<dbReference type="FunFam" id="3.90.1150.10:FF:000008">
    <property type="entry name" value="Cystathionine gamma-synthase"/>
    <property type="match status" value="1"/>
</dbReference>
<dbReference type="GO" id="GO:0009086">
    <property type="term" value="P:methionine biosynthetic process"/>
    <property type="evidence" value="ECO:0007669"/>
    <property type="project" value="UniProtKB-KW"/>
</dbReference>
<dbReference type="GO" id="GO:0019346">
    <property type="term" value="P:transsulfuration"/>
    <property type="evidence" value="ECO:0007669"/>
    <property type="project" value="InterPro"/>
</dbReference>
<keyword evidence="3 9" id="KW-0663">Pyridoxal phosphate</keyword>
<dbReference type="RefSeq" id="WP_196824638.1">
    <property type="nucleotide sequence ID" value="NZ_CP046980.1"/>
</dbReference>
<evidence type="ECO:0000256" key="2">
    <source>
        <dbReference type="ARBA" id="ARBA00009077"/>
    </source>
</evidence>
<comment type="catalytic activity">
    <reaction evidence="5">
        <text>O-succinyl-L-homoserine + L-cysteine = L,L-cystathionine + succinate + H(+)</text>
        <dbReference type="Rhea" id="RHEA:20397"/>
        <dbReference type="ChEBI" id="CHEBI:15378"/>
        <dbReference type="ChEBI" id="CHEBI:30031"/>
        <dbReference type="ChEBI" id="CHEBI:35235"/>
        <dbReference type="ChEBI" id="CHEBI:57661"/>
        <dbReference type="ChEBI" id="CHEBI:58161"/>
        <dbReference type="EC" id="2.5.1.48"/>
    </reaction>
</comment>
<dbReference type="PANTHER" id="PTHR11808">
    <property type="entry name" value="TRANS-SULFURATION ENZYME FAMILY MEMBER"/>
    <property type="match status" value="1"/>
</dbReference>
<sequence length="405" mass="43603">MSEPQAHSHSQTHQWGPSTNAIHAGYEPDSLYGSINIPIYASTTFAQDDLAVTRNGYEYTRVGNPTITSLEKAVAAMEGATYGVAFSSGMAAVDTVLRVLLRPGDHVVIGNDAYGGTYRLLVEIFHQWDITSTVVDLADLAAVEAAILPNTRVIWAETPTNPLLSICDIAGLAEARDRAAAALNHAEGSRERPRLVVDNTFASPYLQQPLSLGADIVLHSTTKYIGGHSDVVGGLVCSNEVALEEEFRFFFGWVGAIPSPFDTYLSGRGLKTLSVRMERHCDNAEAVAEFLQGHPAVARVRYPGLPDHPGHEIAVKQMKRFGAMVSVEMQTEEQAKALCRNTELFCLAESLGGVESLIEHPSTMTHLSVVGSALAVKPELVRLSVGIEDKEDLLADLGQALGKLG</sequence>
<dbReference type="PIRSF" id="PIRSF001434">
    <property type="entry name" value="CGS"/>
    <property type="match status" value="1"/>
</dbReference>
<evidence type="ECO:0000256" key="9">
    <source>
        <dbReference type="PIRSR" id="PIRSR001434-2"/>
    </source>
</evidence>
<dbReference type="FunFam" id="3.40.640.10:FF:000009">
    <property type="entry name" value="Cystathionine gamma-synthase homolog"/>
    <property type="match status" value="1"/>
</dbReference>
<dbReference type="PANTHER" id="PTHR11808:SF15">
    <property type="entry name" value="CYSTATHIONINE GAMMA-LYASE"/>
    <property type="match status" value="1"/>
</dbReference>
<feature type="region of interest" description="Disordered" evidence="11">
    <location>
        <begin position="1"/>
        <end position="20"/>
    </location>
</feature>
<dbReference type="PROSITE" id="PS00868">
    <property type="entry name" value="CYS_MET_METAB_PP"/>
    <property type="match status" value="1"/>
</dbReference>
<evidence type="ECO:0000256" key="5">
    <source>
        <dbReference type="ARBA" id="ARBA00051441"/>
    </source>
</evidence>
<dbReference type="SUPFAM" id="SSF53383">
    <property type="entry name" value="PLP-dependent transferases"/>
    <property type="match status" value="1"/>
</dbReference>
<protein>
    <recommendedName>
        <fullName evidence="7">Cystathionine gamma-synthase</fullName>
        <ecNumber evidence="6">2.5.1.48</ecNumber>
    </recommendedName>
    <alternativeName>
        <fullName evidence="8">O-succinylhomoserine (thiol)-lyase</fullName>
    </alternativeName>
</protein>
<evidence type="ECO:0000256" key="3">
    <source>
        <dbReference type="ARBA" id="ARBA00022898"/>
    </source>
</evidence>
<evidence type="ECO:0000313" key="13">
    <source>
        <dbReference type="Proteomes" id="UP000658613"/>
    </source>
</evidence>
<dbReference type="GO" id="GO:0030170">
    <property type="term" value="F:pyridoxal phosphate binding"/>
    <property type="evidence" value="ECO:0007669"/>
    <property type="project" value="InterPro"/>
</dbReference>
<evidence type="ECO:0000313" key="12">
    <source>
        <dbReference type="EMBL" id="MBG6122203.1"/>
    </source>
</evidence>
<dbReference type="InterPro" id="IPR000277">
    <property type="entry name" value="Cys/Met-Metab_PyrdxlP-dep_enz"/>
</dbReference>
<dbReference type="Pfam" id="PF01053">
    <property type="entry name" value="Cys_Met_Meta_PP"/>
    <property type="match status" value="1"/>
</dbReference>
<gene>
    <name evidence="12" type="ORF">IW254_001172</name>
</gene>
<dbReference type="NCBIfam" id="NF005871">
    <property type="entry name" value="PRK07811.1"/>
    <property type="match status" value="1"/>
</dbReference>
<dbReference type="Gene3D" id="3.40.640.10">
    <property type="entry name" value="Type I PLP-dependent aspartate aminotransferase-like (Major domain)"/>
    <property type="match status" value="1"/>
</dbReference>
<evidence type="ECO:0000256" key="10">
    <source>
        <dbReference type="RuleBase" id="RU362118"/>
    </source>
</evidence>
<evidence type="ECO:0000256" key="7">
    <source>
        <dbReference type="ARBA" id="ARBA00068008"/>
    </source>
</evidence>
<dbReference type="CDD" id="cd00614">
    <property type="entry name" value="CGS_like"/>
    <property type="match status" value="1"/>
</dbReference>
<dbReference type="InterPro" id="IPR054542">
    <property type="entry name" value="Cys_met_metab_PP"/>
</dbReference>
<dbReference type="Gene3D" id="3.90.1150.10">
    <property type="entry name" value="Aspartate Aminotransferase, domain 1"/>
    <property type="match status" value="1"/>
</dbReference>
<name>A0A931GRP4_9CORY</name>
<comment type="caution">
    <text evidence="12">The sequence shown here is derived from an EMBL/GenBank/DDBJ whole genome shotgun (WGS) entry which is preliminary data.</text>
</comment>
<comment type="cofactor">
    <cofactor evidence="1 10">
        <name>pyridoxal 5'-phosphate</name>
        <dbReference type="ChEBI" id="CHEBI:597326"/>
    </cofactor>
</comment>
<dbReference type="InterPro" id="IPR015421">
    <property type="entry name" value="PyrdxlP-dep_Trfase_major"/>
</dbReference>
<dbReference type="InterPro" id="IPR015422">
    <property type="entry name" value="PyrdxlP-dep_Trfase_small"/>
</dbReference>
<evidence type="ECO:0000256" key="11">
    <source>
        <dbReference type="SAM" id="MobiDB-lite"/>
    </source>
</evidence>
<keyword evidence="13" id="KW-1185">Reference proteome</keyword>
<dbReference type="InterPro" id="IPR015424">
    <property type="entry name" value="PyrdxlP-dep_Trfase"/>
</dbReference>